<evidence type="ECO:0000313" key="2">
    <source>
        <dbReference type="Proteomes" id="UP000694399"/>
    </source>
</evidence>
<proteinExistence type="predicted"/>
<dbReference type="GeneTree" id="ENSGT00940000166627"/>
<organism evidence="1 2">
    <name type="scientific">Panthera leo</name>
    <name type="common">Lion</name>
    <dbReference type="NCBI Taxonomy" id="9689"/>
    <lineage>
        <taxon>Eukaryota</taxon>
        <taxon>Metazoa</taxon>
        <taxon>Chordata</taxon>
        <taxon>Craniata</taxon>
        <taxon>Vertebrata</taxon>
        <taxon>Euteleostomi</taxon>
        <taxon>Mammalia</taxon>
        <taxon>Eutheria</taxon>
        <taxon>Laurasiatheria</taxon>
        <taxon>Carnivora</taxon>
        <taxon>Feliformia</taxon>
        <taxon>Felidae</taxon>
        <taxon>Pantherinae</taxon>
        <taxon>Panthera</taxon>
    </lineage>
</organism>
<evidence type="ECO:0000313" key="1">
    <source>
        <dbReference type="Ensembl" id="ENSPLOP00000019121.1"/>
    </source>
</evidence>
<dbReference type="SUPFAM" id="SSF46579">
    <property type="entry name" value="Prefoldin"/>
    <property type="match status" value="1"/>
</dbReference>
<dbReference type="Proteomes" id="UP000694399">
    <property type="component" value="Chromosome D3"/>
</dbReference>
<dbReference type="AlphaFoldDB" id="A0A8C8XG37"/>
<reference evidence="1" key="2">
    <citation type="submission" date="2025-08" db="UniProtKB">
        <authorList>
            <consortium name="Ensembl"/>
        </authorList>
    </citation>
    <scope>IDENTIFICATION</scope>
</reference>
<protein>
    <submittedName>
        <fullName evidence="1">Uncharacterized protein</fullName>
    </submittedName>
</protein>
<accession>A0A8C8XG37</accession>
<reference evidence="1" key="3">
    <citation type="submission" date="2025-09" db="UniProtKB">
        <authorList>
            <consortium name="Ensembl"/>
        </authorList>
    </citation>
    <scope>IDENTIFICATION</scope>
</reference>
<dbReference type="Ensembl" id="ENSPLOT00000021170.1">
    <property type="protein sequence ID" value="ENSPLOP00000019121.1"/>
    <property type="gene ID" value="ENSPLOG00000014003.1"/>
</dbReference>
<dbReference type="InterPro" id="IPR009053">
    <property type="entry name" value="Prefoldin"/>
</dbReference>
<name>A0A8C8XG37_PANLE</name>
<sequence length="103" mass="11558">NSQPVIITKRNPPQLEMFKNPADQETETLKLQDAEHVLIDGEQTAEEAKGFFERKTGFLTNQMEKPQRVLQEKHAVKQAVMEMMSQKTPRLPALGTAPATAKA</sequence>
<dbReference type="OMA" id="NPPQLEM"/>
<reference evidence="1" key="1">
    <citation type="journal article" date="2019" name="bioRxiv">
        <title>Long live the king: chromosome-level assembly of the lion (Panthera leo) using linked-read, Hi-C, and long read data.</title>
        <authorList>
            <person name="Armstrong E.E."/>
            <person name="Taylor R.W."/>
            <person name="Miller D.E."/>
            <person name="Kaelin C."/>
            <person name="Barsh G."/>
            <person name="Hadly E.A."/>
            <person name="Petrov D."/>
        </authorList>
    </citation>
    <scope>NUCLEOTIDE SEQUENCE [LARGE SCALE GENOMIC DNA]</scope>
</reference>
<dbReference type="GO" id="GO:0005737">
    <property type="term" value="C:cytoplasm"/>
    <property type="evidence" value="ECO:0007669"/>
    <property type="project" value="UniProtKB-ARBA"/>
</dbReference>
<dbReference type="Gene3D" id="1.10.287.370">
    <property type="match status" value="1"/>
</dbReference>
<keyword evidence="2" id="KW-1185">Reference proteome</keyword>